<evidence type="ECO:0000313" key="5">
    <source>
        <dbReference type="EMBL" id="MCF2653096.1"/>
    </source>
</evidence>
<reference evidence="5 6" key="1">
    <citation type="submission" date="2020-12" db="EMBL/GenBank/DDBJ databases">
        <title>Whole genome sequences of gut porcine anaerobes.</title>
        <authorList>
            <person name="Kubasova T."/>
            <person name="Jahodarova E."/>
            <person name="Rychlik I."/>
        </authorList>
    </citation>
    <scope>NUCLEOTIDE SEQUENCE [LARGE SCALE GENOMIC DNA]</scope>
    <source>
        <strain evidence="5 6">An867</strain>
    </source>
</reference>
<gene>
    <name evidence="5" type="ORF">JQM67_10835</name>
</gene>
<comment type="cofactor">
    <cofactor evidence="1">
        <name>pyridoxal 5'-phosphate</name>
        <dbReference type="ChEBI" id="CHEBI:597326"/>
    </cofactor>
</comment>
<accession>A0ABS9CPM4</accession>
<keyword evidence="3" id="KW-0663">Pyridoxal phosphate</keyword>
<dbReference type="RefSeq" id="WP_235324119.1">
    <property type="nucleotide sequence ID" value="NZ_JAFBIT010000003.1"/>
</dbReference>
<dbReference type="InterPro" id="IPR015424">
    <property type="entry name" value="PyrdxlP-dep_Trfase"/>
</dbReference>
<evidence type="ECO:0000313" key="6">
    <source>
        <dbReference type="Proteomes" id="UP001299220"/>
    </source>
</evidence>
<dbReference type="Proteomes" id="UP001299220">
    <property type="component" value="Unassembled WGS sequence"/>
</dbReference>
<dbReference type="EMBL" id="JAFBIT010000003">
    <property type="protein sequence ID" value="MCF2653096.1"/>
    <property type="molecule type" value="Genomic_DNA"/>
</dbReference>
<proteinExistence type="inferred from homology"/>
<dbReference type="InterPro" id="IPR015421">
    <property type="entry name" value="PyrdxlP-dep_Trfase_major"/>
</dbReference>
<dbReference type="InterPro" id="IPR001597">
    <property type="entry name" value="ArAA_b-elim_lyase/Thr_aldolase"/>
</dbReference>
<evidence type="ECO:0000256" key="1">
    <source>
        <dbReference type="ARBA" id="ARBA00001933"/>
    </source>
</evidence>
<dbReference type="PANTHER" id="PTHR48097">
    <property type="entry name" value="L-THREONINE ALDOLASE-RELATED"/>
    <property type="match status" value="1"/>
</dbReference>
<feature type="domain" description="Aromatic amino acid beta-eliminating lyase/threonine aldolase" evidence="4">
    <location>
        <begin position="30"/>
        <end position="289"/>
    </location>
</feature>
<name>A0ABS9CPM4_9FIRM</name>
<keyword evidence="6" id="KW-1185">Reference proteome</keyword>
<dbReference type="Gene3D" id="3.40.640.10">
    <property type="entry name" value="Type I PLP-dependent aspartate aminotransferase-like (Major domain)"/>
    <property type="match status" value="1"/>
</dbReference>
<organism evidence="5 6">
    <name type="scientific">Anaeromassilibacillus senegalensis</name>
    <dbReference type="NCBI Taxonomy" id="1673717"/>
    <lineage>
        <taxon>Bacteria</taxon>
        <taxon>Bacillati</taxon>
        <taxon>Bacillota</taxon>
        <taxon>Clostridia</taxon>
        <taxon>Eubacteriales</taxon>
        <taxon>Acutalibacteraceae</taxon>
        <taxon>Anaeromassilibacillus</taxon>
    </lineage>
</organism>
<protein>
    <submittedName>
        <fullName evidence="5">Low specificity L-threonine aldolase</fullName>
    </submittedName>
</protein>
<dbReference type="PANTHER" id="PTHR48097:SF5">
    <property type="entry name" value="LOW SPECIFICITY L-THREONINE ALDOLASE"/>
    <property type="match status" value="1"/>
</dbReference>
<dbReference type="Gene3D" id="3.90.1150.10">
    <property type="entry name" value="Aspartate Aminotransferase, domain 1"/>
    <property type="match status" value="1"/>
</dbReference>
<comment type="similarity">
    <text evidence="2">Belongs to the threonine aldolase family.</text>
</comment>
<sequence length="351" mass="38370">MIYFNCDYTEGCHPKILERLCDTNLMQTIGYGEDEICDAARAKIRAACGRDDIDVHFLVGGTQANATVIASILRPHQGALSAETGHINVHESGAVEATGHKVLALPATPDGKISAAQVEAAYTAHVNDASFEHMVQPKLVYISLPTENGGLYSKAELTALHDVCTRCGLYLFIDGARLGYGLTSPENDVTLRDLCDLSDVFYIGGTKVGALFGEAVVITNPEIKPDFRYHIKQRGGMLAKGRLLGIQFDVLFTDNLYFEISKKAVVQAKRIAAVCKEAGCTFFADSPTNQQFPVFPDAALEKLKEKYVYSYWARVDETHSAIRLCTSWATKDENVEALCSDIRAIMADSAK</sequence>
<evidence type="ECO:0000256" key="3">
    <source>
        <dbReference type="ARBA" id="ARBA00022898"/>
    </source>
</evidence>
<dbReference type="Pfam" id="PF01212">
    <property type="entry name" value="Beta_elim_lyase"/>
    <property type="match status" value="1"/>
</dbReference>
<dbReference type="SUPFAM" id="SSF53383">
    <property type="entry name" value="PLP-dependent transferases"/>
    <property type="match status" value="1"/>
</dbReference>
<evidence type="ECO:0000256" key="2">
    <source>
        <dbReference type="ARBA" id="ARBA00006966"/>
    </source>
</evidence>
<comment type="caution">
    <text evidence="5">The sequence shown here is derived from an EMBL/GenBank/DDBJ whole genome shotgun (WGS) entry which is preliminary data.</text>
</comment>
<evidence type="ECO:0000259" key="4">
    <source>
        <dbReference type="Pfam" id="PF01212"/>
    </source>
</evidence>
<dbReference type="InterPro" id="IPR015422">
    <property type="entry name" value="PyrdxlP-dep_Trfase_small"/>
</dbReference>